<accession>A0A2H0WVV7</accession>
<name>A0A2H0WVV7_9BACT</name>
<organism evidence="1 2">
    <name type="scientific">Candidatus Portnoybacteria bacterium CG09_land_8_20_14_0_10_44_13</name>
    <dbReference type="NCBI Taxonomy" id="1974811"/>
    <lineage>
        <taxon>Bacteria</taxon>
        <taxon>Candidatus Portnoyibacteriota</taxon>
    </lineage>
</organism>
<evidence type="ECO:0000313" key="1">
    <source>
        <dbReference type="EMBL" id="PIS16767.1"/>
    </source>
</evidence>
<dbReference type="EMBL" id="PEZF01000073">
    <property type="protein sequence ID" value="PIS16767.1"/>
    <property type="molecule type" value="Genomic_DNA"/>
</dbReference>
<reference evidence="2" key="1">
    <citation type="submission" date="2017-09" db="EMBL/GenBank/DDBJ databases">
        <title>Depth-based differentiation of microbial function through sediment-hosted aquifers and enrichment of novel symbionts in the deep terrestrial subsurface.</title>
        <authorList>
            <person name="Probst A.J."/>
            <person name="Ladd B."/>
            <person name="Jarett J.K."/>
            <person name="Geller-Mcgrath D.E."/>
            <person name="Sieber C.M.K."/>
            <person name="Emerson J.B."/>
            <person name="Anantharaman K."/>
            <person name="Thomas B.C."/>
            <person name="Malmstrom R."/>
            <person name="Stieglmeier M."/>
            <person name="Klingl A."/>
            <person name="Woyke T."/>
            <person name="Ryan C.M."/>
            <person name="Banfield J.F."/>
        </authorList>
    </citation>
    <scope>NUCLEOTIDE SEQUENCE [LARGE SCALE GENOMIC DNA]</scope>
</reference>
<comment type="caution">
    <text evidence="1">The sequence shown here is derived from an EMBL/GenBank/DDBJ whole genome shotgun (WGS) entry which is preliminary data.</text>
</comment>
<sequence length="99" mass="11145">MPETKKNEIPEFPKNSLGLKRGTVLKSTSELTRQIGVKIGDEIVIGYDGRYVCCCGCSWSIERIQDEILDGVWKIVGEIDLSDEERSKKFAGEIERLPV</sequence>
<dbReference type="AlphaFoldDB" id="A0A2H0WVV7"/>
<evidence type="ECO:0000313" key="2">
    <source>
        <dbReference type="Proteomes" id="UP000229080"/>
    </source>
</evidence>
<gene>
    <name evidence="1" type="ORF">COT61_02150</name>
</gene>
<dbReference type="Proteomes" id="UP000229080">
    <property type="component" value="Unassembled WGS sequence"/>
</dbReference>
<protein>
    <submittedName>
        <fullName evidence="1">Uncharacterized protein</fullName>
    </submittedName>
</protein>
<proteinExistence type="predicted"/>